<keyword evidence="2" id="KW-0812">Transmembrane</keyword>
<dbReference type="InterPro" id="IPR048389">
    <property type="entry name" value="YciQ-like_C"/>
</dbReference>
<evidence type="ECO:0000313" key="5">
    <source>
        <dbReference type="EMBL" id="AEA33722.1"/>
    </source>
</evidence>
<feature type="domain" description="DUF2207" evidence="3">
    <location>
        <begin position="23"/>
        <end position="213"/>
    </location>
</feature>
<dbReference type="STRING" id="760142.Hipma_0752"/>
<dbReference type="InterPro" id="IPR018702">
    <property type="entry name" value="DUF2207"/>
</dbReference>
<evidence type="ECO:0000259" key="4">
    <source>
        <dbReference type="Pfam" id="PF20990"/>
    </source>
</evidence>
<dbReference type="RefSeq" id="WP_013681763.1">
    <property type="nucleotide sequence ID" value="NC_015318.1"/>
</dbReference>
<name>F2LVD8_HIPMA</name>
<dbReference type="Pfam" id="PF09972">
    <property type="entry name" value="DUF2207"/>
    <property type="match status" value="1"/>
</dbReference>
<dbReference type="AlphaFoldDB" id="F2LVD8"/>
<dbReference type="InParanoid" id="F2LVD8"/>
<feature type="compositionally biased region" description="Low complexity" evidence="1">
    <location>
        <begin position="536"/>
        <end position="545"/>
    </location>
</feature>
<organism evidence="5 6">
    <name type="scientific">Hippea maritima (strain ATCC 700847 / DSM 10411 / MH2)</name>
    <dbReference type="NCBI Taxonomy" id="760142"/>
    <lineage>
        <taxon>Bacteria</taxon>
        <taxon>Pseudomonadati</taxon>
        <taxon>Campylobacterota</taxon>
        <taxon>Desulfurellia</taxon>
        <taxon>Desulfurellales</taxon>
        <taxon>Hippeaceae</taxon>
        <taxon>Hippea</taxon>
    </lineage>
</organism>
<evidence type="ECO:0000256" key="2">
    <source>
        <dbReference type="SAM" id="Phobius"/>
    </source>
</evidence>
<reference evidence="6" key="2">
    <citation type="submission" date="2011-03" db="EMBL/GenBank/DDBJ databases">
        <title>The complete genome of Hippea maritima DSM 10411.</title>
        <authorList>
            <consortium name="US DOE Joint Genome Institute (JGI-PGF)"/>
            <person name="Lucas S."/>
            <person name="Copeland A."/>
            <person name="Lapidus A."/>
            <person name="Bruce D."/>
            <person name="Goodwin L."/>
            <person name="Pitluck S."/>
            <person name="Peters L."/>
            <person name="Kyrpides N."/>
            <person name="Mavromatis K."/>
            <person name="Pagani I."/>
            <person name="Ivanova N."/>
            <person name="Mikhailova N."/>
            <person name="Lu M."/>
            <person name="Detter J.C."/>
            <person name="Tapia R."/>
            <person name="Han C."/>
            <person name="Land M."/>
            <person name="Hauser L."/>
            <person name="Markowitz V."/>
            <person name="Cheng J.-F."/>
            <person name="Hugenholtz P."/>
            <person name="Woyke T."/>
            <person name="Wu D."/>
            <person name="Spring S."/>
            <person name="Schroeder M."/>
            <person name="Brambilla E."/>
            <person name="Klenk H.-P."/>
            <person name="Eisen J.A."/>
        </authorList>
    </citation>
    <scope>NUCLEOTIDE SEQUENCE [LARGE SCALE GENOMIC DNA]</scope>
    <source>
        <strain evidence="6">ATCC 700847 / DSM 10411 / MH2</strain>
    </source>
</reference>
<feature type="transmembrane region" description="Helical" evidence="2">
    <location>
        <begin position="236"/>
        <end position="254"/>
    </location>
</feature>
<feature type="compositionally biased region" description="Gly residues" evidence="1">
    <location>
        <begin position="546"/>
        <end position="566"/>
    </location>
</feature>
<dbReference type="HOGENOM" id="CLU_015045_1_0_7"/>
<dbReference type="Proteomes" id="UP000008139">
    <property type="component" value="Chromosome"/>
</dbReference>
<reference evidence="5 6" key="1">
    <citation type="journal article" date="2011" name="Stand. Genomic Sci.">
        <title>Complete genome sequence of the thermophilic sulfur-reducer Hippea maritima type strain (MH(2)).</title>
        <authorList>
            <person name="Huntemann M."/>
            <person name="Lu M."/>
            <person name="Nolan M."/>
            <person name="Lapidus A."/>
            <person name="Lucas S."/>
            <person name="Hammon N."/>
            <person name="Deshpande S."/>
            <person name="Cheng J.F."/>
            <person name="Tapia R."/>
            <person name="Han C."/>
            <person name="Goodwin L."/>
            <person name="Pitluck S."/>
            <person name="Liolios K."/>
            <person name="Pagani I."/>
            <person name="Ivanova N."/>
            <person name="Ovchinikova G."/>
            <person name="Pati A."/>
            <person name="Chen A."/>
            <person name="Palaniappan K."/>
            <person name="Land M."/>
            <person name="Hauser L."/>
            <person name="Jeffries C.D."/>
            <person name="Detter J.C."/>
            <person name="Brambilla E.M."/>
            <person name="Rohde M."/>
            <person name="Spring S."/>
            <person name="Goker M."/>
            <person name="Woyke T."/>
            <person name="Bristow J."/>
            <person name="Eisen J.A."/>
            <person name="Markowitz V."/>
            <person name="Hugenholtz P."/>
            <person name="Kyrpides N.C."/>
            <person name="Klenk H.P."/>
            <person name="Mavromatis K."/>
        </authorList>
    </citation>
    <scope>NUCLEOTIDE SEQUENCE [LARGE SCALE GENOMIC DNA]</scope>
    <source>
        <strain evidence="6">ATCC 700847 / DSM 10411 / MH2</strain>
    </source>
</reference>
<accession>F2LVD8</accession>
<feature type="transmembrane region" description="Helical" evidence="2">
    <location>
        <begin position="413"/>
        <end position="431"/>
    </location>
</feature>
<evidence type="ECO:0000313" key="6">
    <source>
        <dbReference type="Proteomes" id="UP000008139"/>
    </source>
</evidence>
<proteinExistence type="predicted"/>
<keyword evidence="6" id="KW-1185">Reference proteome</keyword>
<keyword evidence="2" id="KW-1133">Transmembrane helix</keyword>
<evidence type="ECO:0000256" key="1">
    <source>
        <dbReference type="SAM" id="MobiDB-lite"/>
    </source>
</evidence>
<feature type="transmembrane region" description="Helical" evidence="2">
    <location>
        <begin position="387"/>
        <end position="407"/>
    </location>
</feature>
<dbReference type="KEGG" id="hmr:Hipma_0752"/>
<protein>
    <recommendedName>
        <fullName evidence="7">DUF2207 domain-containing protein</fullName>
    </recommendedName>
</protein>
<gene>
    <name evidence="5" type="ordered locus">Hipma_0752</name>
</gene>
<dbReference type="eggNOG" id="COG4907">
    <property type="taxonomic scope" value="Bacteria"/>
</dbReference>
<sequence length="566" mass="64793">MSFKWVLFFVFLPLLAHAEYFYIKDFHSDIYLNENGVVDIDETIKVHFNRPRHGIFRFIPYEYRVNRTFGNGRSFGRIYKISIFNVEVDGFKYKIKRSDGKLIIKIGSPKAYVKGDAVYKIHYSMFGVINYFKNHAEFYYNAVGNGWPVSILKSSFDLYLPKKLSKNDIKFKVFSGLYGSKHTEDITYSNGVLSCYLNHTLKSHEGLTVVLGFPKDYINSSGFWLRLRLFLNNNSIFALPLFVFLVLYAIWYAIGRDVKKPIAVYYRPPKDMTPAEAGVLVDDEINNSDLLSLIFYWASKGYLEIEENENKKAFFKKKDLILKKLKDLPDSAKSFEKIIFYGLFDNRDVVRVSSLKNKFYETINEARNSLDSYIKELKLYEKGTRKFGLILKMLAFIVGGSTVFFFIETGLNYAIAFFVTAVVLFIFGKIMPKKSLKGVEQFSIIRGFREFMRKAEKNRLKRLLDEDPDYFYNTLSYAIALGEHKEWSKKFDDLVSEPPVWYRSQSPYTRFSAYSFATMMDRDMSTLSETLASQPSSSSAAASGSSGFGGSGASGGGFGGGGGGSW</sequence>
<evidence type="ECO:0000259" key="3">
    <source>
        <dbReference type="Pfam" id="PF09972"/>
    </source>
</evidence>
<dbReference type="Pfam" id="PF20990">
    <property type="entry name" value="DUF2207_C"/>
    <property type="match status" value="1"/>
</dbReference>
<evidence type="ECO:0008006" key="7">
    <source>
        <dbReference type="Google" id="ProtNLM"/>
    </source>
</evidence>
<feature type="region of interest" description="Disordered" evidence="1">
    <location>
        <begin position="527"/>
        <end position="566"/>
    </location>
</feature>
<dbReference type="EMBL" id="CP002606">
    <property type="protein sequence ID" value="AEA33722.1"/>
    <property type="molecule type" value="Genomic_DNA"/>
</dbReference>
<feature type="domain" description="Predicted membrane protein YciQ-like C-terminal" evidence="4">
    <location>
        <begin position="265"/>
        <end position="491"/>
    </location>
</feature>
<keyword evidence="2" id="KW-0472">Membrane</keyword>